<evidence type="ECO:0000259" key="3">
    <source>
        <dbReference type="Pfam" id="PF00534"/>
    </source>
</evidence>
<feature type="domain" description="Glycosyltransferase subfamily 4-like N-terminal" evidence="4">
    <location>
        <begin position="19"/>
        <end position="168"/>
    </location>
</feature>
<dbReference type="SUPFAM" id="SSF53756">
    <property type="entry name" value="UDP-Glycosyltransferase/glycogen phosphorylase"/>
    <property type="match status" value="1"/>
</dbReference>
<evidence type="ECO:0000259" key="4">
    <source>
        <dbReference type="Pfam" id="PF13439"/>
    </source>
</evidence>
<dbReference type="AlphaFoldDB" id="A0A368N249"/>
<sequence>MKILVSAFSNLYTDQRIEKVCDTLHRNGYKIELIGNTWGGEPDMERPYPFFRIRHSQTSLRRAYLEFQFKLYRELTKRADKNTILLANDLDALLPNFLIAKKLNIPLVFDSHEIFTEMPAIKGRFTQKIWKSLEKQLVPGTKYMMTESHSYAEWFHDEYGVQPVVIRNIPKKITETIDIPTNNPKIILYQGAINQSRGIPQAILAMKNIENAVFKIIGDGPKKEEYEALARKENLEEKVIFLGKLHPDALRKVTRTADVGLSVEENGGVSYLYSLPNKVADYIQSRVPLVMINFPEMKRVYDQFTVGEMIENHQPETISKAITAVLEKGRSFYQSELEKAAEELCWEKEEPKILALFQQVEKENFH</sequence>
<dbReference type="RefSeq" id="WP_114303444.1">
    <property type="nucleotide sequence ID" value="NZ_QPIE01000003.1"/>
</dbReference>
<dbReference type="PANTHER" id="PTHR12526:SF629">
    <property type="entry name" value="TEICHURONIC ACID BIOSYNTHESIS GLYCOSYLTRANSFERASE TUAH-RELATED"/>
    <property type="match status" value="1"/>
</dbReference>
<protein>
    <submittedName>
        <fullName evidence="5">Glycosyltransferase</fullName>
    </submittedName>
</protein>
<dbReference type="PANTHER" id="PTHR12526">
    <property type="entry name" value="GLYCOSYLTRANSFERASE"/>
    <property type="match status" value="1"/>
</dbReference>
<dbReference type="InterPro" id="IPR028098">
    <property type="entry name" value="Glyco_trans_4-like_N"/>
</dbReference>
<dbReference type="Pfam" id="PF00534">
    <property type="entry name" value="Glycos_transf_1"/>
    <property type="match status" value="1"/>
</dbReference>
<evidence type="ECO:0000256" key="2">
    <source>
        <dbReference type="ARBA" id="ARBA00022679"/>
    </source>
</evidence>
<evidence type="ECO:0000256" key="1">
    <source>
        <dbReference type="ARBA" id="ARBA00022676"/>
    </source>
</evidence>
<dbReference type="EMBL" id="QPIE01000003">
    <property type="protein sequence ID" value="RCU43591.1"/>
    <property type="molecule type" value="Genomic_DNA"/>
</dbReference>
<organism evidence="5 6">
    <name type="scientific">Chryseobacterium lacus</name>
    <dbReference type="NCBI Taxonomy" id="2058346"/>
    <lineage>
        <taxon>Bacteria</taxon>
        <taxon>Pseudomonadati</taxon>
        <taxon>Bacteroidota</taxon>
        <taxon>Flavobacteriia</taxon>
        <taxon>Flavobacteriales</taxon>
        <taxon>Weeksellaceae</taxon>
        <taxon>Chryseobacterium group</taxon>
        <taxon>Chryseobacterium</taxon>
    </lineage>
</organism>
<accession>A0A368N249</accession>
<evidence type="ECO:0000313" key="5">
    <source>
        <dbReference type="EMBL" id="RCU43591.1"/>
    </source>
</evidence>
<proteinExistence type="predicted"/>
<gene>
    <name evidence="5" type="ORF">DQ356_05400</name>
</gene>
<keyword evidence="6" id="KW-1185">Reference proteome</keyword>
<keyword evidence="2 5" id="KW-0808">Transferase</keyword>
<dbReference type="OrthoDB" id="9813214at2"/>
<dbReference type="Pfam" id="PF13439">
    <property type="entry name" value="Glyco_transf_4"/>
    <property type="match status" value="1"/>
</dbReference>
<dbReference type="InterPro" id="IPR001296">
    <property type="entry name" value="Glyco_trans_1"/>
</dbReference>
<comment type="caution">
    <text evidence="5">The sequence shown here is derived from an EMBL/GenBank/DDBJ whole genome shotgun (WGS) entry which is preliminary data.</text>
</comment>
<feature type="domain" description="Glycosyl transferase family 1" evidence="3">
    <location>
        <begin position="182"/>
        <end position="329"/>
    </location>
</feature>
<dbReference type="GO" id="GO:0016757">
    <property type="term" value="F:glycosyltransferase activity"/>
    <property type="evidence" value="ECO:0007669"/>
    <property type="project" value="UniProtKB-KW"/>
</dbReference>
<reference evidence="5 6" key="1">
    <citation type="submission" date="2018-07" db="EMBL/GenBank/DDBJ databases">
        <title>Chryseobacterium lacus sp. nov., isolated from lake water.</title>
        <authorList>
            <person name="Li C.-M."/>
        </authorList>
    </citation>
    <scope>NUCLEOTIDE SEQUENCE [LARGE SCALE GENOMIC DNA]</scope>
    <source>
        <strain evidence="5 6">YLOS41</strain>
    </source>
</reference>
<dbReference type="Proteomes" id="UP000252172">
    <property type="component" value="Unassembled WGS sequence"/>
</dbReference>
<evidence type="ECO:0000313" key="6">
    <source>
        <dbReference type="Proteomes" id="UP000252172"/>
    </source>
</evidence>
<keyword evidence="1" id="KW-0328">Glycosyltransferase</keyword>
<dbReference type="Gene3D" id="3.40.50.2000">
    <property type="entry name" value="Glycogen Phosphorylase B"/>
    <property type="match status" value="2"/>
</dbReference>
<name>A0A368N249_9FLAO</name>